<keyword evidence="4" id="KW-1185">Reference proteome</keyword>
<dbReference type="EMBL" id="CAJFCJ010000005">
    <property type="protein sequence ID" value="CAD5114523.1"/>
    <property type="molecule type" value="Genomic_DNA"/>
</dbReference>
<keyword evidence="2" id="KW-0812">Transmembrane</keyword>
<evidence type="ECO:0000256" key="2">
    <source>
        <dbReference type="SAM" id="Phobius"/>
    </source>
</evidence>
<feature type="compositionally biased region" description="Polar residues" evidence="1">
    <location>
        <begin position="61"/>
        <end position="82"/>
    </location>
</feature>
<reference evidence="3 4" key="1">
    <citation type="submission" date="2020-08" db="EMBL/GenBank/DDBJ databases">
        <authorList>
            <person name="Hejnol A."/>
        </authorList>
    </citation>
    <scope>NUCLEOTIDE SEQUENCE [LARGE SCALE GENOMIC DNA]</scope>
</reference>
<feature type="transmembrane region" description="Helical" evidence="2">
    <location>
        <begin position="12"/>
        <end position="33"/>
    </location>
</feature>
<keyword evidence="2" id="KW-0472">Membrane</keyword>
<accession>A0A7I8VE48</accession>
<dbReference type="Proteomes" id="UP000549394">
    <property type="component" value="Unassembled WGS sequence"/>
</dbReference>
<name>A0A7I8VE48_9ANNE</name>
<evidence type="ECO:0000313" key="3">
    <source>
        <dbReference type="EMBL" id="CAD5114523.1"/>
    </source>
</evidence>
<feature type="region of interest" description="Disordered" evidence="1">
    <location>
        <begin position="361"/>
        <end position="390"/>
    </location>
</feature>
<organism evidence="3 4">
    <name type="scientific">Dimorphilus gyrociliatus</name>
    <dbReference type="NCBI Taxonomy" id="2664684"/>
    <lineage>
        <taxon>Eukaryota</taxon>
        <taxon>Metazoa</taxon>
        <taxon>Spiralia</taxon>
        <taxon>Lophotrochozoa</taxon>
        <taxon>Annelida</taxon>
        <taxon>Polychaeta</taxon>
        <taxon>Polychaeta incertae sedis</taxon>
        <taxon>Dinophilidae</taxon>
        <taxon>Dimorphilus</taxon>
    </lineage>
</organism>
<evidence type="ECO:0000256" key="1">
    <source>
        <dbReference type="SAM" id="MobiDB-lite"/>
    </source>
</evidence>
<keyword evidence="2" id="KW-1133">Transmembrane helix</keyword>
<dbReference type="PROSITE" id="PS51257">
    <property type="entry name" value="PROKAR_LIPOPROTEIN"/>
    <property type="match status" value="1"/>
</dbReference>
<evidence type="ECO:0000313" key="4">
    <source>
        <dbReference type="Proteomes" id="UP000549394"/>
    </source>
</evidence>
<dbReference type="AlphaFoldDB" id="A0A7I8VE48"/>
<sequence>MEQEKNVSTDILNLLTPITLFIGCLSAILIIFLNKMKFRNKTMKKVKQGETETGMGMKWTPTGNEKVSTSSSINGNTASKQADPSEVTDEVSAKSEMVSNGGQNDLQEGIGQLACDCEISSEDETVPSEEIIVTESIDPVCPLNPNRVEDDSCDETFRPCSEEFSTGETIGPIDINDLVQCSAIDEPNKIVGLRSSRLMKLKKQFKGTFARSVAKIHRMYLKIDNANREELAEYRAEIRNDEDSTTPASGTFTSLSAQNSPLKFITPVSTPSELKNLEFCKDSDENADCLCEEKNIEPNDKLLNKDTIRQLTPMEKFTHDSKSKGKDIFVQNICFGEEEKSFFCDLKELENLTGEKIVFDEVDDEEDDEDDDESDIEDDTIDNSDSGEDKIEELRKIANEYIKDQSENLSAKEIWCGKVDDSTDVKISYDNDLWETHIVEKDCQISS</sequence>
<comment type="caution">
    <text evidence="3">The sequence shown here is derived from an EMBL/GenBank/DDBJ whole genome shotgun (WGS) entry which is preliminary data.</text>
</comment>
<protein>
    <submittedName>
        <fullName evidence="3">DgyrCDS3647</fullName>
    </submittedName>
</protein>
<feature type="compositionally biased region" description="Acidic residues" evidence="1">
    <location>
        <begin position="361"/>
        <end position="386"/>
    </location>
</feature>
<feature type="region of interest" description="Disordered" evidence="1">
    <location>
        <begin position="49"/>
        <end position="105"/>
    </location>
</feature>
<proteinExistence type="predicted"/>
<gene>
    <name evidence="3" type="ORF">DGYR_LOCUS3356</name>
</gene>